<feature type="region of interest" description="Disordered" evidence="3">
    <location>
        <begin position="1171"/>
        <end position="1440"/>
    </location>
</feature>
<dbReference type="InterPro" id="IPR052620">
    <property type="entry name" value="ELYS/MEL-28_NucAsmblyFactor"/>
</dbReference>
<feature type="region of interest" description="Disordered" evidence="3">
    <location>
        <begin position="630"/>
        <end position="1060"/>
    </location>
</feature>
<feature type="compositionally biased region" description="Polar residues" evidence="3">
    <location>
        <begin position="1042"/>
        <end position="1055"/>
    </location>
</feature>
<feature type="compositionally biased region" description="Acidic residues" evidence="3">
    <location>
        <begin position="985"/>
        <end position="1006"/>
    </location>
</feature>
<dbReference type="OMA" id="SFIMGIW"/>
<dbReference type="EMBL" id="ADBJ01000056">
    <property type="protein sequence ID" value="EFA75347.1"/>
    <property type="molecule type" value="Genomic_DNA"/>
</dbReference>
<feature type="compositionally biased region" description="Acidic residues" evidence="3">
    <location>
        <begin position="1347"/>
        <end position="1359"/>
    </location>
</feature>
<protein>
    <recommendedName>
        <fullName evidence="4">ELYS-like domain-containing protein</fullName>
    </recommendedName>
</protein>
<feature type="compositionally biased region" description="Acidic residues" evidence="3">
    <location>
        <begin position="1394"/>
        <end position="1412"/>
    </location>
</feature>
<feature type="compositionally biased region" description="Low complexity" evidence="3">
    <location>
        <begin position="645"/>
        <end position="663"/>
    </location>
</feature>
<feature type="compositionally biased region" description="Polar residues" evidence="3">
    <location>
        <begin position="788"/>
        <end position="802"/>
    </location>
</feature>
<feature type="compositionally biased region" description="Acidic residues" evidence="3">
    <location>
        <begin position="700"/>
        <end position="714"/>
    </location>
</feature>
<evidence type="ECO:0000313" key="5">
    <source>
        <dbReference type="EMBL" id="EFA75347.1"/>
    </source>
</evidence>
<name>D3BTD0_HETP5</name>
<evidence type="ECO:0000313" key="6">
    <source>
        <dbReference type="Proteomes" id="UP000001396"/>
    </source>
</evidence>
<feature type="compositionally biased region" description="Acidic residues" evidence="3">
    <location>
        <begin position="821"/>
        <end position="832"/>
    </location>
</feature>
<dbReference type="InParanoid" id="D3BTD0"/>
<evidence type="ECO:0000259" key="4">
    <source>
        <dbReference type="Pfam" id="PF13934"/>
    </source>
</evidence>
<gene>
    <name evidence="5" type="ORF">PPL_11424</name>
</gene>
<reference evidence="5 6" key="1">
    <citation type="journal article" date="2011" name="Genome Res.">
        <title>Phylogeny-wide analysis of social amoeba genomes highlights ancient origins for complex intercellular communication.</title>
        <authorList>
            <person name="Heidel A.J."/>
            <person name="Lawal H.M."/>
            <person name="Felder M."/>
            <person name="Schilde C."/>
            <person name="Helps N.R."/>
            <person name="Tunggal B."/>
            <person name="Rivero F."/>
            <person name="John U."/>
            <person name="Schleicher M."/>
            <person name="Eichinger L."/>
            <person name="Platzer M."/>
            <person name="Noegel A.A."/>
            <person name="Schaap P."/>
            <person name="Gloeckner G."/>
        </authorList>
    </citation>
    <scope>NUCLEOTIDE SEQUENCE [LARGE SCALE GENOMIC DNA]</scope>
    <source>
        <strain evidence="6">ATCC 26659 / Pp 5 / PN500</strain>
    </source>
</reference>
<dbReference type="Pfam" id="PF13934">
    <property type="entry name" value="ELYS"/>
    <property type="match status" value="1"/>
</dbReference>
<proteinExistence type="predicted"/>
<dbReference type="RefSeq" id="XP_020427481.1">
    <property type="nucleotide sequence ID" value="XM_020582178.1"/>
</dbReference>
<evidence type="ECO:0000256" key="3">
    <source>
        <dbReference type="SAM" id="MobiDB-lite"/>
    </source>
</evidence>
<feature type="compositionally biased region" description="Low complexity" evidence="3">
    <location>
        <begin position="1007"/>
        <end position="1041"/>
    </location>
</feature>
<organism evidence="5 6">
    <name type="scientific">Heterostelium pallidum (strain ATCC 26659 / Pp 5 / PN500)</name>
    <name type="common">Cellular slime mold</name>
    <name type="synonym">Polysphondylium pallidum</name>
    <dbReference type="NCBI Taxonomy" id="670386"/>
    <lineage>
        <taxon>Eukaryota</taxon>
        <taxon>Amoebozoa</taxon>
        <taxon>Evosea</taxon>
        <taxon>Eumycetozoa</taxon>
        <taxon>Dictyostelia</taxon>
        <taxon>Acytosteliales</taxon>
        <taxon>Acytosteliaceae</taxon>
        <taxon>Heterostelium</taxon>
    </lineage>
</organism>
<accession>D3BTD0</accession>
<feature type="compositionally biased region" description="Acidic residues" evidence="3">
    <location>
        <begin position="664"/>
        <end position="686"/>
    </location>
</feature>
<feature type="compositionally biased region" description="Basic residues" evidence="3">
    <location>
        <begin position="1420"/>
        <end position="1440"/>
    </location>
</feature>
<comment type="subcellular location">
    <subcellularLocation>
        <location evidence="1">Nucleus</location>
    </subcellularLocation>
</comment>
<feature type="compositionally biased region" description="Acidic residues" evidence="3">
    <location>
        <begin position="878"/>
        <end position="897"/>
    </location>
</feature>
<dbReference type="GO" id="GO:0005634">
    <property type="term" value="C:nucleus"/>
    <property type="evidence" value="ECO:0007669"/>
    <property type="project" value="UniProtKB-SubCell"/>
</dbReference>
<evidence type="ECO:0000256" key="1">
    <source>
        <dbReference type="ARBA" id="ARBA00004123"/>
    </source>
</evidence>
<feature type="compositionally biased region" description="Low complexity" evidence="3">
    <location>
        <begin position="748"/>
        <end position="773"/>
    </location>
</feature>
<feature type="compositionally biased region" description="Low complexity" evidence="3">
    <location>
        <begin position="1111"/>
        <end position="1143"/>
    </location>
</feature>
<evidence type="ECO:0000256" key="2">
    <source>
        <dbReference type="ARBA" id="ARBA00023242"/>
    </source>
</evidence>
<dbReference type="Proteomes" id="UP000001396">
    <property type="component" value="Unassembled WGS sequence"/>
</dbReference>
<feature type="compositionally biased region" description="Low complexity" evidence="3">
    <location>
        <begin position="1171"/>
        <end position="1187"/>
    </location>
</feature>
<feature type="compositionally biased region" description="Basic and acidic residues" evidence="3">
    <location>
        <begin position="1282"/>
        <end position="1295"/>
    </location>
</feature>
<keyword evidence="6" id="KW-1185">Reference proteome</keyword>
<feature type="compositionally biased region" description="Low complexity" evidence="3">
    <location>
        <begin position="1324"/>
        <end position="1339"/>
    </location>
</feature>
<feature type="compositionally biased region" description="Acidic residues" evidence="3">
    <location>
        <begin position="1309"/>
        <end position="1323"/>
    </location>
</feature>
<feature type="region of interest" description="Disordered" evidence="3">
    <location>
        <begin position="1106"/>
        <end position="1143"/>
    </location>
</feature>
<feature type="compositionally biased region" description="Acidic residues" evidence="3">
    <location>
        <begin position="924"/>
        <end position="944"/>
    </location>
</feature>
<feature type="domain" description="ELYS-like" evidence="4">
    <location>
        <begin position="266"/>
        <end position="485"/>
    </location>
</feature>
<feature type="compositionally biased region" description="Acidic residues" evidence="3">
    <location>
        <begin position="1222"/>
        <end position="1233"/>
    </location>
</feature>
<feature type="compositionally biased region" description="Acidic residues" evidence="3">
    <location>
        <begin position="840"/>
        <end position="861"/>
    </location>
</feature>
<comment type="caution">
    <text evidence="5">The sequence shown here is derived from an EMBL/GenBank/DDBJ whole genome shotgun (WGS) entry which is preliminary data.</text>
</comment>
<dbReference type="InterPro" id="IPR025151">
    <property type="entry name" value="ELYS_dom"/>
</dbReference>
<dbReference type="PANTHER" id="PTHR21583">
    <property type="entry name" value="ELYS PROTEIN"/>
    <property type="match status" value="1"/>
</dbReference>
<dbReference type="PANTHER" id="PTHR21583:SF8">
    <property type="entry name" value="PROTEIN ELYS"/>
    <property type="match status" value="1"/>
</dbReference>
<keyword evidence="2" id="KW-0539">Nucleus</keyword>
<dbReference type="GeneID" id="31366892"/>
<sequence length="1440" mass="165849">MDIDEDDTYQSIAVAHSSFDLLLLLDGASITSHTYFNPQDRAIDYMSRNGFLSFVNPTPVYQRFLDSQIFNQQKSSSDPAQQRNELILFALENNMFSLVNDYIQSTTTVTKDYNGNDNISYILSNPKLILDLSWEYFEQLNNNLNFAEIFTQASEDRGRQRLRDRLENVYLRMLDIFQVFECLCDRYRTEYKTEEVTPYLQSKYEAVLSAAQYLEIVKWSSINGLFNPKIISILENLPKVSSIERQLLKDQLASSNLPVTQKDQLLFIDMIYEQMEITESYPPTTAIQLKRFLDLFQTKKFTKLLNLLYYLLLDMDLIEPLPNNILESLSTTFYISESDIAFITGVWYLDSAPLVETDIEKSTSQAYYLLNSSKKAKKYAYWILSRFFIMGGHKNALLFMKSVGFDPKDTKEAMLSVKVLLANDCLVESLLLERNFRKRFPSLEPSATEPLMQEIYNYCLKHRQLDKLMEMPLDDFEDQCFIHYLYKINAVQLVPIYMVRRGRIAEGVNNYGQISRNLLGAGFDGLKSIMLNNEIALPFEQRSLFNSNNQQQASSQVYQTFEDIPLLPRSITSKQQQQQQQSQSQQQMDQSFLFQPKILDKPPTKMFTNTMNLDAKSLDTDSFKDFIKRSTLPQNRPPAFSSTSQDQQMLEQQQHQQQQQQDQMLEEEEERVGQIESEEEMMEEEIEKLQPKTVISYDQDMMDDQEEEEEEEADEKMGEEQQQVVEELTSSEEDIPSPIQQYGYNIGSRSSPSSSSSSSTSSNSTQESPVSSPAVWQPLKSALKVRGTPSSKTNRVNIQESLNIEYPIETRAETSYMGSGSDDEDYDDQDDYDNMHFAEVDENQEEYDEDEEEEEEDDEDLYSVGTRGYGQKNLATMDDFDDDDDEDDDGMYDEEDDMIVHEDVPDQKPIFATMNFRRGGYPQEEQDDYEEEEDDDQYDDEYDEEHQQRLQQTGGSEEQPFEIVDSDEEESAAPKSSQQQQFEKEEQEDDESDSFYEDEDEIETTQEDLSQQQQQQQQHQQQQEVQHQQQQEQQIVQQQQQDSFMNTDTLSTSYSGEEKSMLDEINEAQASFQIDTSSILTTDLAEQVQEQEMSIAEQQNVISSFMSEISQQHQQQELLHQQQQQEQEQQKQQQQQEQHSQLEDAVLLTTSTAATVTSEILSTSNEIDTQTVTSTLTTSTSTSAPTSNEDSEMEPSSSSQLHVGVEEIEEQPLEALETSAGVEEETTMEEETVDTSQLDALDSDDIPPRIQAVDTSHHSEISFDTDTSNYMVEEYDDEEIETDQHLDESEVKDESISMSTDDIEKNLEGGEEEEEAAEEDEETTMITTSTVSTTMLTTTSDEKENDTTQEDIEEEEEEIIIAKPSKAKASKTPATSKQTAKKKKEPIQNIVEAQQEEPEPEQEEEEEEEEDTTTVTKSVVSKKKSPTKKSKKNRKSKKSN</sequence>